<dbReference type="InterPro" id="IPR052035">
    <property type="entry name" value="ZnF_BED_domain_contain"/>
</dbReference>
<sequence>MKKRGRPRKCIWEHFTEITNDDARKEQRSGAQSLSCTELPPPEICAKYVSILHNNYEQDDDEQDNLLPNKKQSKITDHIEKSTITDEKQYRCSCALTKFFVCCDVSFWIVENPFFIDLVKSLYPGFQLFGRTSLLNNMVNKKCVNVIDDIKKDLENEKNLTLGIDSWTTPLGQSLYVFIIITSEKKEYVHSLRNFSKESHTVSDHAANIVLAKKLITDQYPHILSMRCIAHHINLLTNDIMKLDWTTKIITECKKIITFFKKSHTVGELLKEEIVKNLIKGGGLKQHVNKGLHDDTFRIICKKALSIWKKLGGEKESANILMLMCRQKNNYIQQLALMINSITPHNVSCKRIFSILGWYMNKRRSKLHYTLLEKMIRMHSYYVTNSRTEFFNDTKENDINDEDEKNFNKDEDFDDNYKDFNGNFDDEEITKDDEVAIQLNKNKVPFENLVNLNDLKFLQALEIEIFIPIPSYTEITETDEHGDSNYDIQTIVKDAMLKKGK</sequence>
<evidence type="ECO:0000256" key="2">
    <source>
        <dbReference type="ARBA" id="ARBA00022723"/>
    </source>
</evidence>
<dbReference type="GO" id="GO:0005634">
    <property type="term" value="C:nucleus"/>
    <property type="evidence" value="ECO:0007669"/>
    <property type="project" value="UniProtKB-SubCell"/>
</dbReference>
<evidence type="ECO:0000313" key="7">
    <source>
        <dbReference type="Proteomes" id="UP000233469"/>
    </source>
</evidence>
<dbReference type="InterPro" id="IPR012337">
    <property type="entry name" value="RNaseH-like_sf"/>
</dbReference>
<evidence type="ECO:0000256" key="5">
    <source>
        <dbReference type="ARBA" id="ARBA00023242"/>
    </source>
</evidence>
<dbReference type="SUPFAM" id="SSF53098">
    <property type="entry name" value="Ribonuclease H-like"/>
    <property type="match status" value="1"/>
</dbReference>
<organism evidence="6 7">
    <name type="scientific">Rhizophagus irregularis</name>
    <dbReference type="NCBI Taxonomy" id="588596"/>
    <lineage>
        <taxon>Eukaryota</taxon>
        <taxon>Fungi</taxon>
        <taxon>Fungi incertae sedis</taxon>
        <taxon>Mucoromycota</taxon>
        <taxon>Glomeromycotina</taxon>
        <taxon>Glomeromycetes</taxon>
        <taxon>Glomerales</taxon>
        <taxon>Glomeraceae</taxon>
        <taxon>Rhizophagus</taxon>
    </lineage>
</organism>
<protein>
    <submittedName>
        <fullName evidence="6">Uncharacterized protein</fullName>
    </submittedName>
</protein>
<dbReference type="VEuPathDB" id="FungiDB:FUN_006585"/>
<keyword evidence="5" id="KW-0539">Nucleus</keyword>
<evidence type="ECO:0000256" key="1">
    <source>
        <dbReference type="ARBA" id="ARBA00004123"/>
    </source>
</evidence>
<comment type="subcellular location">
    <subcellularLocation>
        <location evidence="1">Nucleus</location>
    </subcellularLocation>
</comment>
<proteinExistence type="predicted"/>
<evidence type="ECO:0000313" key="6">
    <source>
        <dbReference type="EMBL" id="PKK63438.1"/>
    </source>
</evidence>
<reference evidence="6 7" key="2">
    <citation type="submission" date="2017-10" db="EMBL/GenBank/DDBJ databases">
        <title>Extensive intraspecific genome diversity in a model arbuscular mycorrhizal fungus.</title>
        <authorList>
            <person name="Chen E.C.H."/>
            <person name="Morin E."/>
            <person name="Baudet D."/>
            <person name="Noel J."/>
            <person name="Ndikumana S."/>
            <person name="Charron P."/>
            <person name="St-Onge C."/>
            <person name="Giorgi J."/>
            <person name="Grigoriev I.V."/>
            <person name="Roux C."/>
            <person name="Martin F.M."/>
            <person name="Corradi N."/>
        </authorList>
    </citation>
    <scope>NUCLEOTIDE SEQUENCE [LARGE SCALE GENOMIC DNA]</scope>
    <source>
        <strain evidence="6 7">C2</strain>
    </source>
</reference>
<dbReference type="PANTHER" id="PTHR46481:SF10">
    <property type="entry name" value="ZINC FINGER BED DOMAIN-CONTAINING PROTEIN 39"/>
    <property type="match status" value="1"/>
</dbReference>
<dbReference type="Proteomes" id="UP000233469">
    <property type="component" value="Unassembled WGS sequence"/>
</dbReference>
<dbReference type="VEuPathDB" id="FungiDB:FUN_016923"/>
<dbReference type="AlphaFoldDB" id="A0A2N1MPB6"/>
<gene>
    <name evidence="6" type="ORF">RhiirC2_788900</name>
</gene>
<reference evidence="6 7" key="1">
    <citation type="submission" date="2016-04" db="EMBL/GenBank/DDBJ databases">
        <title>Genome analyses suggest a sexual origin of heterokaryosis in a supposedly ancient asexual fungus.</title>
        <authorList>
            <person name="Ropars J."/>
            <person name="Sedzielewska K."/>
            <person name="Noel J."/>
            <person name="Charron P."/>
            <person name="Farinelli L."/>
            <person name="Marton T."/>
            <person name="Kruger M."/>
            <person name="Pelin A."/>
            <person name="Brachmann A."/>
            <person name="Corradi N."/>
        </authorList>
    </citation>
    <scope>NUCLEOTIDE SEQUENCE [LARGE SCALE GENOMIC DNA]</scope>
    <source>
        <strain evidence="6 7">C2</strain>
    </source>
</reference>
<name>A0A2N1MPB6_9GLOM</name>
<dbReference type="PANTHER" id="PTHR46481">
    <property type="entry name" value="ZINC FINGER BED DOMAIN-CONTAINING PROTEIN 4"/>
    <property type="match status" value="1"/>
</dbReference>
<keyword evidence="4" id="KW-0862">Zinc</keyword>
<dbReference type="GO" id="GO:0008270">
    <property type="term" value="F:zinc ion binding"/>
    <property type="evidence" value="ECO:0007669"/>
    <property type="project" value="UniProtKB-KW"/>
</dbReference>
<dbReference type="VEuPathDB" id="FungiDB:RhiirA1_471864"/>
<keyword evidence="2" id="KW-0479">Metal-binding</keyword>
<keyword evidence="3" id="KW-0863">Zinc-finger</keyword>
<evidence type="ECO:0000256" key="3">
    <source>
        <dbReference type="ARBA" id="ARBA00022771"/>
    </source>
</evidence>
<dbReference type="EMBL" id="LLXL01001654">
    <property type="protein sequence ID" value="PKK63438.1"/>
    <property type="molecule type" value="Genomic_DNA"/>
</dbReference>
<evidence type="ECO:0000256" key="4">
    <source>
        <dbReference type="ARBA" id="ARBA00022833"/>
    </source>
</evidence>
<comment type="caution">
    <text evidence="6">The sequence shown here is derived from an EMBL/GenBank/DDBJ whole genome shotgun (WGS) entry which is preliminary data.</text>
</comment>
<dbReference type="VEuPathDB" id="FungiDB:RhiirFUN_003236"/>
<accession>A0A2N1MPB6</accession>